<dbReference type="WBParaSite" id="nRc.2.0.1.t02758-RA">
    <property type="protein sequence ID" value="nRc.2.0.1.t02758-RA"/>
    <property type="gene ID" value="nRc.2.0.1.g02758"/>
</dbReference>
<protein>
    <submittedName>
        <fullName evidence="2">Uncharacterized protein</fullName>
    </submittedName>
</protein>
<name>A0A915HLA9_ROMCU</name>
<dbReference type="Proteomes" id="UP000887565">
    <property type="component" value="Unplaced"/>
</dbReference>
<dbReference type="AlphaFoldDB" id="A0A915HLA9"/>
<evidence type="ECO:0000313" key="2">
    <source>
        <dbReference type="WBParaSite" id="nRc.2.0.1.t02758-RA"/>
    </source>
</evidence>
<evidence type="ECO:0000313" key="1">
    <source>
        <dbReference type="Proteomes" id="UP000887565"/>
    </source>
</evidence>
<reference evidence="2" key="1">
    <citation type="submission" date="2022-11" db="UniProtKB">
        <authorList>
            <consortium name="WormBaseParasite"/>
        </authorList>
    </citation>
    <scope>IDENTIFICATION</scope>
</reference>
<accession>A0A915HLA9</accession>
<organism evidence="1 2">
    <name type="scientific">Romanomermis culicivorax</name>
    <name type="common">Nematode worm</name>
    <dbReference type="NCBI Taxonomy" id="13658"/>
    <lineage>
        <taxon>Eukaryota</taxon>
        <taxon>Metazoa</taxon>
        <taxon>Ecdysozoa</taxon>
        <taxon>Nematoda</taxon>
        <taxon>Enoplea</taxon>
        <taxon>Dorylaimia</taxon>
        <taxon>Mermithida</taxon>
        <taxon>Mermithoidea</taxon>
        <taxon>Mermithidae</taxon>
        <taxon>Romanomermis</taxon>
    </lineage>
</organism>
<proteinExistence type="predicted"/>
<sequence>MIAGIFNTFMGDVPIIREHPSLSCFDMGKISPKSRAYVLKLVERGHDAKRIHGARHNGSRNKPKKAFWGLFWASSYGMPQNFLSI</sequence>
<keyword evidence="1" id="KW-1185">Reference proteome</keyword>